<evidence type="ECO:0000313" key="1">
    <source>
        <dbReference type="EMBL" id="MBI6883086.1"/>
    </source>
</evidence>
<protein>
    <submittedName>
        <fullName evidence="1">Uncharacterized protein</fullName>
    </submittedName>
</protein>
<evidence type="ECO:0000313" key="2">
    <source>
        <dbReference type="Proteomes" id="UP000637061"/>
    </source>
</evidence>
<dbReference type="Proteomes" id="UP000637061">
    <property type="component" value="Unassembled WGS sequence"/>
</dbReference>
<dbReference type="RefSeq" id="WP_198746700.1">
    <property type="nucleotide sequence ID" value="NZ_JAEHTE010000002.1"/>
</dbReference>
<proteinExistence type="predicted"/>
<sequence length="115" mass="12913">MRKTRVMHTWRFDTSGQYVWTPGNDEKGFASLVKKEHPGYEATEIKVGFMRVENVFCKRLGRGVPSTVIADDGEGEQVVYGVYDLDQKLLRDAQARRAQRWAAEGSAGSPLAYAT</sequence>
<comment type="caution">
    <text evidence="1">The sequence shown here is derived from an EMBL/GenBank/DDBJ whole genome shotgun (WGS) entry which is preliminary data.</text>
</comment>
<dbReference type="AlphaFoldDB" id="A0A8I1JHW2"/>
<dbReference type="EMBL" id="JAEHTE010000002">
    <property type="protein sequence ID" value="MBI6883086.1"/>
    <property type="molecule type" value="Genomic_DNA"/>
</dbReference>
<gene>
    <name evidence="1" type="ORF">JEU22_04090</name>
</gene>
<accession>A0A8I1JHW2</accession>
<organism evidence="1 2">
    <name type="scientific">Pseudomonas putida</name>
    <name type="common">Arthrobacter siderocapsulatus</name>
    <dbReference type="NCBI Taxonomy" id="303"/>
    <lineage>
        <taxon>Bacteria</taxon>
        <taxon>Pseudomonadati</taxon>
        <taxon>Pseudomonadota</taxon>
        <taxon>Gammaproteobacteria</taxon>
        <taxon>Pseudomonadales</taxon>
        <taxon>Pseudomonadaceae</taxon>
        <taxon>Pseudomonas</taxon>
    </lineage>
</organism>
<reference evidence="1" key="1">
    <citation type="submission" date="2020-12" db="EMBL/GenBank/DDBJ databases">
        <title>Enhanced detection system for hospital associated transmission using whole genome sequencing surveillance.</title>
        <authorList>
            <person name="Harrison L.H."/>
            <person name="Van Tyne D."/>
            <person name="Marsh J.W."/>
            <person name="Griffith M.P."/>
            <person name="Snyder D.J."/>
            <person name="Cooper V.S."/>
            <person name="Mustapha M."/>
        </authorList>
    </citation>
    <scope>NUCLEOTIDE SEQUENCE</scope>
    <source>
        <strain evidence="1">PSB00042</strain>
    </source>
</reference>
<name>A0A8I1JHW2_PSEPU</name>